<dbReference type="SUPFAM" id="SSF50978">
    <property type="entry name" value="WD40 repeat-like"/>
    <property type="match status" value="1"/>
</dbReference>
<feature type="region of interest" description="Disordered" evidence="5">
    <location>
        <begin position="350"/>
        <end position="385"/>
    </location>
</feature>
<dbReference type="InterPro" id="IPR036322">
    <property type="entry name" value="WD40_repeat_dom_sf"/>
</dbReference>
<organism evidence="6 7">
    <name type="scientific">Ephemerocybe angulata</name>
    <dbReference type="NCBI Taxonomy" id="980116"/>
    <lineage>
        <taxon>Eukaryota</taxon>
        <taxon>Fungi</taxon>
        <taxon>Dikarya</taxon>
        <taxon>Basidiomycota</taxon>
        <taxon>Agaricomycotina</taxon>
        <taxon>Agaricomycetes</taxon>
        <taxon>Agaricomycetidae</taxon>
        <taxon>Agaricales</taxon>
        <taxon>Agaricineae</taxon>
        <taxon>Psathyrellaceae</taxon>
        <taxon>Ephemerocybe</taxon>
    </lineage>
</organism>
<dbReference type="PANTHER" id="PTHR19854">
    <property type="entry name" value="TRANSDUCIN BETA-LIKE 3"/>
    <property type="match status" value="1"/>
</dbReference>
<keyword evidence="7" id="KW-1185">Reference proteome</keyword>
<sequence length="415" mass="45246">MSRPPPPAAPTHLLRSHSDSISALWISEDNERIYSGDSSGKVVATSTRSLRAITLWNPHSDSILGVEEFGPHIITHGRDNKLHVWNFIKEPPASTRLGGSAALPDLPIPTLAYSLDVNALNYCRFSLLSLGTINGNEFSAIIALPNLVDSSTADIWSLPEGDRLHAAVGQETNKPVFATNPDSGRIIMSLHIYVSPEDRGPTLPAVPTTSLRLLCAYESGSVALRRYTRPERPVSIEGQGWEVLWKTKSHVETVMAMSVSRANTFALTVSADHLLSKYELSDLESKTIVHRTKYPGNSSIAIRDDGKVCAVGGWDGSIRLYSTKSFKPLGTLRYHKTNCQTLAFAHSTIKQKDGGKGEVPAERGPTIEDEDGDEDDEMSASDKEAISRWLVAGGKDSRLSVWTLMSFESTPSAQP</sequence>
<dbReference type="EMBL" id="JAACJK010000001">
    <property type="protein sequence ID" value="KAF5342066.1"/>
    <property type="molecule type" value="Genomic_DNA"/>
</dbReference>
<evidence type="ECO:0000313" key="7">
    <source>
        <dbReference type="Proteomes" id="UP000541558"/>
    </source>
</evidence>
<evidence type="ECO:0000256" key="5">
    <source>
        <dbReference type="SAM" id="MobiDB-lite"/>
    </source>
</evidence>
<dbReference type="SMART" id="SM00320">
    <property type="entry name" value="WD40"/>
    <property type="match status" value="5"/>
</dbReference>
<evidence type="ECO:0000313" key="6">
    <source>
        <dbReference type="EMBL" id="KAF5342066.1"/>
    </source>
</evidence>
<evidence type="ECO:0000256" key="2">
    <source>
        <dbReference type="ARBA" id="ARBA00022737"/>
    </source>
</evidence>
<feature type="compositionally biased region" description="Basic and acidic residues" evidence="5">
    <location>
        <begin position="350"/>
        <end position="361"/>
    </location>
</feature>
<name>A0A8H5CHU6_9AGAR</name>
<comment type="similarity">
    <text evidence="3">Belongs to the WD repeat ASA1 family.</text>
</comment>
<dbReference type="InterPro" id="IPR015943">
    <property type="entry name" value="WD40/YVTN_repeat-like_dom_sf"/>
</dbReference>
<dbReference type="InterPro" id="IPR001680">
    <property type="entry name" value="WD40_rpt"/>
</dbReference>
<proteinExistence type="inferred from homology"/>
<accession>A0A8H5CHU6</accession>
<gene>
    <name evidence="6" type="ORF">D9611_001570</name>
</gene>
<keyword evidence="1" id="KW-0853">WD repeat</keyword>
<feature type="compositionally biased region" description="Acidic residues" evidence="5">
    <location>
        <begin position="367"/>
        <end position="379"/>
    </location>
</feature>
<keyword evidence="2" id="KW-0677">Repeat</keyword>
<reference evidence="6 7" key="1">
    <citation type="journal article" date="2020" name="ISME J.">
        <title>Uncovering the hidden diversity of litter-decomposition mechanisms in mushroom-forming fungi.</title>
        <authorList>
            <person name="Floudas D."/>
            <person name="Bentzer J."/>
            <person name="Ahren D."/>
            <person name="Johansson T."/>
            <person name="Persson P."/>
            <person name="Tunlid A."/>
        </authorList>
    </citation>
    <scope>NUCLEOTIDE SEQUENCE [LARGE SCALE GENOMIC DNA]</scope>
    <source>
        <strain evidence="6 7">CBS 175.51</strain>
    </source>
</reference>
<protein>
    <recommendedName>
        <fullName evidence="4">ASTRA-associated protein 1</fullName>
    </recommendedName>
</protein>
<dbReference type="AlphaFoldDB" id="A0A8H5CHU6"/>
<dbReference type="Gene3D" id="2.130.10.10">
    <property type="entry name" value="YVTN repeat-like/Quinoprotein amine dehydrogenase"/>
    <property type="match status" value="2"/>
</dbReference>
<evidence type="ECO:0000256" key="1">
    <source>
        <dbReference type="ARBA" id="ARBA00022574"/>
    </source>
</evidence>
<dbReference type="PANTHER" id="PTHR19854:SF1">
    <property type="entry name" value="GUANINE NUCLEOTIDE-BINDING PROTEIN SUBUNIT BETA-LIKE PROTEIN 1"/>
    <property type="match status" value="1"/>
</dbReference>
<dbReference type="Pfam" id="PF00400">
    <property type="entry name" value="WD40"/>
    <property type="match status" value="1"/>
</dbReference>
<evidence type="ECO:0000256" key="3">
    <source>
        <dbReference type="ARBA" id="ARBA00037931"/>
    </source>
</evidence>
<comment type="caution">
    <text evidence="6">The sequence shown here is derived from an EMBL/GenBank/DDBJ whole genome shotgun (WGS) entry which is preliminary data.</text>
</comment>
<evidence type="ECO:0000256" key="4">
    <source>
        <dbReference type="ARBA" id="ARBA00040563"/>
    </source>
</evidence>
<dbReference type="OrthoDB" id="7668193at2759"/>
<dbReference type="Proteomes" id="UP000541558">
    <property type="component" value="Unassembled WGS sequence"/>
</dbReference>